<feature type="region of interest" description="Disordered" evidence="1">
    <location>
        <begin position="1"/>
        <end position="30"/>
    </location>
</feature>
<dbReference type="EMBL" id="NMUH01001692">
    <property type="protein sequence ID" value="MQL94589.1"/>
    <property type="molecule type" value="Genomic_DNA"/>
</dbReference>
<accession>A0A843VTS0</accession>
<feature type="compositionally biased region" description="Basic and acidic residues" evidence="1">
    <location>
        <begin position="76"/>
        <end position="90"/>
    </location>
</feature>
<keyword evidence="3" id="KW-1185">Reference proteome</keyword>
<dbReference type="AlphaFoldDB" id="A0A843VTS0"/>
<reference evidence="2" key="1">
    <citation type="submission" date="2017-07" db="EMBL/GenBank/DDBJ databases">
        <title>Taro Niue Genome Assembly and Annotation.</title>
        <authorList>
            <person name="Atibalentja N."/>
            <person name="Keating K."/>
            <person name="Fields C.J."/>
        </authorList>
    </citation>
    <scope>NUCLEOTIDE SEQUENCE</scope>
    <source>
        <strain evidence="2">Niue_2</strain>
        <tissue evidence="2">Leaf</tissue>
    </source>
</reference>
<gene>
    <name evidence="2" type="ORF">Taro_027243</name>
</gene>
<evidence type="ECO:0000313" key="3">
    <source>
        <dbReference type="Proteomes" id="UP000652761"/>
    </source>
</evidence>
<evidence type="ECO:0000313" key="2">
    <source>
        <dbReference type="EMBL" id="MQL94589.1"/>
    </source>
</evidence>
<dbReference type="OrthoDB" id="1907705at2759"/>
<organism evidence="2 3">
    <name type="scientific">Colocasia esculenta</name>
    <name type="common">Wild taro</name>
    <name type="synonym">Arum esculentum</name>
    <dbReference type="NCBI Taxonomy" id="4460"/>
    <lineage>
        <taxon>Eukaryota</taxon>
        <taxon>Viridiplantae</taxon>
        <taxon>Streptophyta</taxon>
        <taxon>Embryophyta</taxon>
        <taxon>Tracheophyta</taxon>
        <taxon>Spermatophyta</taxon>
        <taxon>Magnoliopsida</taxon>
        <taxon>Liliopsida</taxon>
        <taxon>Araceae</taxon>
        <taxon>Aroideae</taxon>
        <taxon>Colocasieae</taxon>
        <taxon>Colocasia</taxon>
    </lineage>
</organism>
<comment type="caution">
    <text evidence="2">The sequence shown here is derived from an EMBL/GenBank/DDBJ whole genome shotgun (WGS) entry which is preliminary data.</text>
</comment>
<feature type="region of interest" description="Disordered" evidence="1">
    <location>
        <begin position="68"/>
        <end position="90"/>
    </location>
</feature>
<protein>
    <submittedName>
        <fullName evidence="2">Uncharacterized protein</fullName>
    </submittedName>
</protein>
<evidence type="ECO:0000256" key="1">
    <source>
        <dbReference type="SAM" id="MobiDB-lite"/>
    </source>
</evidence>
<proteinExistence type="predicted"/>
<name>A0A843VTS0_COLES</name>
<dbReference type="Proteomes" id="UP000652761">
    <property type="component" value="Unassembled WGS sequence"/>
</dbReference>
<sequence>MATDSSSGQSRGGVKSSPGSSGGEAVGVQKPAATCSEAYKPAAEPSCSQCGKPFKPERLHAHMKSCRALRNQRKRMSSEKLRTKEAESHRAMLSEEASSLFLLSH</sequence>